<evidence type="ECO:0000256" key="4">
    <source>
        <dbReference type="ARBA" id="ARBA00022989"/>
    </source>
</evidence>
<evidence type="ECO:0000313" key="8">
    <source>
        <dbReference type="Proteomes" id="UP001332192"/>
    </source>
</evidence>
<proteinExistence type="inferred from homology"/>
<feature type="transmembrane region" description="Helical" evidence="6">
    <location>
        <begin position="6"/>
        <end position="27"/>
    </location>
</feature>
<keyword evidence="3 6" id="KW-0812">Transmembrane</keyword>
<keyword evidence="8" id="KW-1185">Reference proteome</keyword>
<keyword evidence="5 6" id="KW-0472">Membrane</keyword>
<dbReference type="RefSeq" id="WP_324715598.1">
    <property type="nucleotide sequence ID" value="NZ_CP141615.1"/>
</dbReference>
<name>A0ABZ1BUI8_9FIRM</name>
<sequence>MTPADPAGPVWPVAGIILGPAVAAAGFRARALSRSGAVAAAVVGAVMLAAGGLAWALILLAFFVSGSALTAWRRGRAGRPAMGRDAAQVLANGGVATLAGLMRLAFGAAGWRVGAAAGSGAGVSIWDLLAAGSLAAMTADTWASEIGVLSGARPRLLIGGRVVAPGTSGAVSGPGTAAGLAGALVIATLAGAAFGRAAVAATVLVGGVVGLFVDSWLGATLQARFECLRCGRPVEVPRRHLLTCSGPVEYHGGLAWLDNDGVNALGAACGALVAAGAAALL</sequence>
<comment type="subcellular location">
    <subcellularLocation>
        <location evidence="1">Membrane</location>
        <topology evidence="1">Multi-pass membrane protein</topology>
    </subcellularLocation>
</comment>
<evidence type="ECO:0000256" key="6">
    <source>
        <dbReference type="SAM" id="Phobius"/>
    </source>
</evidence>
<organism evidence="7 8">
    <name type="scientific">Carboxydichorda subterranea</name>
    <dbReference type="NCBI Taxonomy" id="3109565"/>
    <lineage>
        <taxon>Bacteria</taxon>
        <taxon>Bacillati</taxon>
        <taxon>Bacillota</taxon>
        <taxon>Limnochordia</taxon>
        <taxon>Limnochordales</taxon>
        <taxon>Geochordaceae</taxon>
        <taxon>Carboxydichorda</taxon>
    </lineage>
</organism>
<accession>A0ABZ1BUI8</accession>
<protein>
    <submittedName>
        <fullName evidence="7">DUF92 domain-containing protein</fullName>
    </submittedName>
</protein>
<evidence type="ECO:0000256" key="5">
    <source>
        <dbReference type="ARBA" id="ARBA00023136"/>
    </source>
</evidence>
<dbReference type="Pfam" id="PF01940">
    <property type="entry name" value="DUF92"/>
    <property type="match status" value="1"/>
</dbReference>
<evidence type="ECO:0000256" key="3">
    <source>
        <dbReference type="ARBA" id="ARBA00022692"/>
    </source>
</evidence>
<evidence type="ECO:0000256" key="1">
    <source>
        <dbReference type="ARBA" id="ARBA00004141"/>
    </source>
</evidence>
<dbReference type="PANTHER" id="PTHR13353">
    <property type="entry name" value="TRANSMEMBRANE PROTEIN 19"/>
    <property type="match status" value="1"/>
</dbReference>
<comment type="similarity">
    <text evidence="2">Belongs to the TMEM19 family.</text>
</comment>
<dbReference type="InterPro" id="IPR002794">
    <property type="entry name" value="DUF92_TMEM19"/>
</dbReference>
<reference evidence="7 8" key="1">
    <citation type="journal article" date="2024" name="Front. Microbiol.">
        <title>Novel thermophilic genera Geochorda gen. nov. and Carboxydochorda gen. nov. from the deep terrestrial subsurface reveal the ecophysiological diversity in the class Limnochordia.</title>
        <authorList>
            <person name="Karnachuk O.V."/>
            <person name="Lukina A.P."/>
            <person name="Avakyan M.R."/>
            <person name="Kadnikov V.V."/>
            <person name="Begmatov S."/>
            <person name="Beletsky A.V."/>
            <person name="Vlasova K.G."/>
            <person name="Novikov A.A."/>
            <person name="Shcherbakova V.A."/>
            <person name="Mardanov A.V."/>
            <person name="Ravin N.V."/>
        </authorList>
    </citation>
    <scope>NUCLEOTIDE SEQUENCE [LARGE SCALE GENOMIC DNA]</scope>
    <source>
        <strain evidence="7 8">L945</strain>
    </source>
</reference>
<gene>
    <name evidence="7" type="ORF">U7230_09470</name>
</gene>
<keyword evidence="4 6" id="KW-1133">Transmembrane helix</keyword>
<evidence type="ECO:0000313" key="7">
    <source>
        <dbReference type="EMBL" id="WRP16326.1"/>
    </source>
</evidence>
<feature type="transmembrane region" description="Helical" evidence="6">
    <location>
        <begin position="39"/>
        <end position="64"/>
    </location>
</feature>
<evidence type="ECO:0000256" key="2">
    <source>
        <dbReference type="ARBA" id="ARBA00009012"/>
    </source>
</evidence>
<dbReference type="Proteomes" id="UP001332192">
    <property type="component" value="Chromosome"/>
</dbReference>
<dbReference type="EMBL" id="CP141615">
    <property type="protein sequence ID" value="WRP16326.1"/>
    <property type="molecule type" value="Genomic_DNA"/>
</dbReference>
<dbReference type="PANTHER" id="PTHR13353:SF5">
    <property type="entry name" value="TRANSMEMBRANE PROTEIN 19"/>
    <property type="match status" value="1"/>
</dbReference>